<feature type="region of interest" description="Disordered" evidence="1">
    <location>
        <begin position="163"/>
        <end position="186"/>
    </location>
</feature>
<dbReference type="EMBL" id="KF901251">
    <property type="protein sequence ID" value="AIF24106.1"/>
    <property type="molecule type" value="Genomic_DNA"/>
</dbReference>
<name>A0A075I605_9EURY</name>
<protein>
    <recommendedName>
        <fullName evidence="3">DUF1292 domain-containing protein</fullName>
    </recommendedName>
</protein>
<accession>A0A075I605</accession>
<evidence type="ECO:0000256" key="1">
    <source>
        <dbReference type="SAM" id="MobiDB-lite"/>
    </source>
</evidence>
<evidence type="ECO:0008006" key="3">
    <source>
        <dbReference type="Google" id="ProtNLM"/>
    </source>
</evidence>
<proteinExistence type="predicted"/>
<reference evidence="2" key="1">
    <citation type="journal article" date="2014" name="Genome Biol. Evol.">
        <title>Pangenome evidence for extensive interdomain horizontal transfer affecting lineage core and shell genes in uncultured planktonic thaumarchaeota and euryarchaeota.</title>
        <authorList>
            <person name="Deschamps P."/>
            <person name="Zivanovic Y."/>
            <person name="Moreira D."/>
            <person name="Rodriguez-Valera F."/>
            <person name="Lopez-Garcia P."/>
        </authorList>
    </citation>
    <scope>NUCLEOTIDE SEQUENCE</scope>
</reference>
<dbReference type="AlphaFoldDB" id="A0A075I605"/>
<sequence>MHSVTLLAQPRSKHPLVKRRALSSGRIETKNRGTFGLIWFTDFGEKFWEACQSVDDNAKIRLRSSGFDEMNWSISFRFAGFKARLTSQKYKGFFGTPRNSYLELRLGCQNPNDLRMFVQALSTKFENPPWILNNWKKIELAAGMNQEDVINSWSQAMGREITSEETKSKGWGMPTFGLRSKGKEPETNEFEVFEDEAGNEIKMKIHGALEVEGAEYAIMSYTDGDNASEFEIMKINRGRGGNISYSGVDNQDLYEDLSEAAAMHLESSSAA</sequence>
<organism evidence="2">
    <name type="scientific">uncultured marine group II/III euryarchaeote SAT1000_24_G08</name>
    <dbReference type="NCBI Taxonomy" id="1456569"/>
    <lineage>
        <taxon>Archaea</taxon>
        <taxon>Methanobacteriati</taxon>
        <taxon>Methanobacteriota</taxon>
        <taxon>environmental samples</taxon>
    </lineage>
</organism>
<evidence type="ECO:0000313" key="2">
    <source>
        <dbReference type="EMBL" id="AIF24106.1"/>
    </source>
</evidence>